<evidence type="ECO:0000313" key="6">
    <source>
        <dbReference type="EMBL" id="KYN37191.1"/>
    </source>
</evidence>
<dbReference type="PANTHER" id="PTHR12461:SF43">
    <property type="entry name" value="HSPB1-ASSOCIATED PROTEIN 1"/>
    <property type="match status" value="1"/>
</dbReference>
<sequence>MSRHLQPLEDILKEILPELEEPILFQNMLQNSDGSYEWKLLQWSLTELVEKFGNKKLPFRIGNHNKRTCVLQHQHWCLSPPPKPIQLTFQEFINLQETFTTKQNNVWHYCDYKHIKEWLSDNTDIIESFNWLKFGIDKELGKNGMHSTIWIGGKGAHTDCHWDTYGYNLVAQIHGRKQWLLYPPNASLIPVRLPYEESTVYSRFNIYCLSEEEKDCLLDIPNKPKLITLEPGDVLFVPNGWWHYVESLDKVNVSVNIWGKLKTDSRARVEEALVKLIIAKMGDYKSVPNKLTTYYTTEVECAVERAQEEEQEKQTETIPKIPAKRPKPKPETATELAEEYPYYVKLLPDAKEHEFKEFIEERRKRDKEKYPSEETSASGDYVPNPQYDSFFESLINALCHPEVISKAAKVLLERHY</sequence>
<feature type="region of interest" description="Disordered" evidence="4">
    <location>
        <begin position="306"/>
        <end position="332"/>
    </location>
</feature>
<comment type="subcellular location">
    <subcellularLocation>
        <location evidence="1">Cytoplasm</location>
    </subcellularLocation>
</comment>
<evidence type="ECO:0000256" key="1">
    <source>
        <dbReference type="ARBA" id="ARBA00004496"/>
    </source>
</evidence>
<dbReference type="PROSITE" id="PS51184">
    <property type="entry name" value="JMJC"/>
    <property type="match status" value="1"/>
</dbReference>
<organism evidence="6 7">
    <name type="scientific">Trachymyrmex septentrionalis</name>
    <dbReference type="NCBI Taxonomy" id="34720"/>
    <lineage>
        <taxon>Eukaryota</taxon>
        <taxon>Metazoa</taxon>
        <taxon>Ecdysozoa</taxon>
        <taxon>Arthropoda</taxon>
        <taxon>Hexapoda</taxon>
        <taxon>Insecta</taxon>
        <taxon>Pterygota</taxon>
        <taxon>Neoptera</taxon>
        <taxon>Endopterygota</taxon>
        <taxon>Hymenoptera</taxon>
        <taxon>Apocrita</taxon>
        <taxon>Aculeata</taxon>
        <taxon>Formicoidea</taxon>
        <taxon>Formicidae</taxon>
        <taxon>Myrmicinae</taxon>
        <taxon>Trachymyrmex</taxon>
    </lineage>
</organism>
<evidence type="ECO:0000256" key="4">
    <source>
        <dbReference type="SAM" id="MobiDB-lite"/>
    </source>
</evidence>
<keyword evidence="7" id="KW-1185">Reference proteome</keyword>
<feature type="compositionally biased region" description="Basic and acidic residues" evidence="4">
    <location>
        <begin position="306"/>
        <end position="315"/>
    </location>
</feature>
<dbReference type="OrthoDB" id="438164at2759"/>
<feature type="domain" description="JmjC" evidence="5">
    <location>
        <begin position="104"/>
        <end position="274"/>
    </location>
</feature>
<evidence type="ECO:0000256" key="3">
    <source>
        <dbReference type="ARBA" id="ARBA00037342"/>
    </source>
</evidence>
<protein>
    <submittedName>
        <fullName evidence="6">HSPB1-associated protein 1</fullName>
    </submittedName>
</protein>
<dbReference type="AlphaFoldDB" id="A0A195F9Z1"/>
<evidence type="ECO:0000313" key="7">
    <source>
        <dbReference type="Proteomes" id="UP000078541"/>
    </source>
</evidence>
<reference evidence="6 7" key="1">
    <citation type="submission" date="2016-03" db="EMBL/GenBank/DDBJ databases">
        <title>Trachymyrmex septentrionalis WGS genome.</title>
        <authorList>
            <person name="Nygaard S."/>
            <person name="Hu H."/>
            <person name="Boomsma J."/>
            <person name="Zhang G."/>
        </authorList>
    </citation>
    <scope>NUCLEOTIDE SEQUENCE [LARGE SCALE GENOMIC DNA]</scope>
    <source>
        <strain evidence="6">Tsep2-gDNA-1</strain>
        <tissue evidence="6">Whole body</tissue>
    </source>
</reference>
<feature type="region of interest" description="Disordered" evidence="4">
    <location>
        <begin position="362"/>
        <end position="383"/>
    </location>
</feature>
<dbReference type="KEGG" id="tsep:108750600"/>
<feature type="compositionally biased region" description="Basic and acidic residues" evidence="4">
    <location>
        <begin position="362"/>
        <end position="372"/>
    </location>
</feature>
<keyword evidence="2" id="KW-0963">Cytoplasm</keyword>
<accession>A0A195F9Z1</accession>
<dbReference type="GO" id="GO:0005737">
    <property type="term" value="C:cytoplasm"/>
    <property type="evidence" value="ECO:0007669"/>
    <property type="project" value="UniProtKB-SubCell"/>
</dbReference>
<dbReference type="SMART" id="SM00558">
    <property type="entry name" value="JmjC"/>
    <property type="match status" value="1"/>
</dbReference>
<gene>
    <name evidence="6" type="ORF">ALC56_08982</name>
</gene>
<dbReference type="STRING" id="34720.A0A195F9Z1"/>
<dbReference type="InterPro" id="IPR003347">
    <property type="entry name" value="JmjC_dom"/>
</dbReference>
<name>A0A195F9Z1_9HYME</name>
<evidence type="ECO:0000259" key="5">
    <source>
        <dbReference type="PROSITE" id="PS51184"/>
    </source>
</evidence>
<dbReference type="PANTHER" id="PTHR12461">
    <property type="entry name" value="HYPOXIA-INDUCIBLE FACTOR 1 ALPHA INHIBITOR-RELATED"/>
    <property type="match status" value="1"/>
</dbReference>
<dbReference type="Proteomes" id="UP000078541">
    <property type="component" value="Unassembled WGS sequence"/>
</dbReference>
<dbReference type="Gene3D" id="2.60.120.10">
    <property type="entry name" value="Jelly Rolls"/>
    <property type="match status" value="1"/>
</dbReference>
<proteinExistence type="predicted"/>
<dbReference type="EMBL" id="KQ981727">
    <property type="protein sequence ID" value="KYN37191.1"/>
    <property type="molecule type" value="Genomic_DNA"/>
</dbReference>
<dbReference type="InterPro" id="IPR041667">
    <property type="entry name" value="Cupin_8"/>
</dbReference>
<evidence type="ECO:0000256" key="2">
    <source>
        <dbReference type="ARBA" id="ARBA00022490"/>
    </source>
</evidence>
<comment type="function">
    <text evidence="3">May play a role in cellular stress response.</text>
</comment>
<dbReference type="Pfam" id="PF13621">
    <property type="entry name" value="Cupin_8"/>
    <property type="match status" value="1"/>
</dbReference>
<dbReference type="InterPro" id="IPR014710">
    <property type="entry name" value="RmlC-like_jellyroll"/>
</dbReference>
<dbReference type="SUPFAM" id="SSF51197">
    <property type="entry name" value="Clavaminate synthase-like"/>
    <property type="match status" value="1"/>
</dbReference>